<dbReference type="PANTHER" id="PTHR47178">
    <property type="entry name" value="MONOOXYGENASE, FAD-BINDING"/>
    <property type="match status" value="1"/>
</dbReference>
<evidence type="ECO:0000313" key="7">
    <source>
        <dbReference type="EMBL" id="KUI72459.1"/>
    </source>
</evidence>
<name>A0A194W7K4_CYTMA</name>
<evidence type="ECO:0000313" key="8">
    <source>
        <dbReference type="Proteomes" id="UP000078559"/>
    </source>
</evidence>
<keyword evidence="8" id="KW-1185">Reference proteome</keyword>
<evidence type="ECO:0000256" key="2">
    <source>
        <dbReference type="ARBA" id="ARBA00022630"/>
    </source>
</evidence>
<dbReference type="EMBL" id="CM003105">
    <property type="protein sequence ID" value="KUI72459.1"/>
    <property type="molecule type" value="Genomic_DNA"/>
</dbReference>
<evidence type="ECO:0000256" key="5">
    <source>
        <dbReference type="ARBA" id="ARBA00023033"/>
    </source>
</evidence>
<keyword evidence="2" id="KW-0285">Flavoprotein</keyword>
<keyword evidence="4" id="KW-0560">Oxidoreductase</keyword>
<dbReference type="Pfam" id="PF01494">
    <property type="entry name" value="FAD_binding_3"/>
    <property type="match status" value="1"/>
</dbReference>
<keyword evidence="5" id="KW-0503">Monooxygenase</keyword>
<comment type="cofactor">
    <cofactor evidence="1">
        <name>FAD</name>
        <dbReference type="ChEBI" id="CHEBI:57692"/>
    </cofactor>
</comment>
<evidence type="ECO:0000259" key="6">
    <source>
        <dbReference type="Pfam" id="PF01494"/>
    </source>
</evidence>
<dbReference type="PRINTS" id="PR00420">
    <property type="entry name" value="RNGMNOXGNASE"/>
</dbReference>
<evidence type="ECO:0000256" key="3">
    <source>
        <dbReference type="ARBA" id="ARBA00022827"/>
    </source>
</evidence>
<dbReference type="AlphaFoldDB" id="A0A194W7K4"/>
<dbReference type="Proteomes" id="UP000078559">
    <property type="component" value="Chromosome 8"/>
</dbReference>
<sequence length="464" mass="51613">MPRVLETVLYSPKAGITWVRDYFERISVRKSRRMASSTPLRVLIIGGGIVGLTIAQGCHRNGISYTVYEQEEPGSIRQGWALTLHWCMNALERTIGQENMQDVRKVSPYYFPHNNCFYQGTPRARAEEHETVADHTLANDAGTILFLNAATCEVKFQVPPSKNRIRVHRHKFKEVLSRNLDIRLGKRLKSVETLPDGLGVRAIFEDGTHAEGSLLIGADGNNSIVRKHLLPQSQLNRLPLNLIGVVRHFTPEQAAPIRALDPLLFQALDPETGNYLWYSIQEVFEAPDGRCSLDALVIISWLVRDEMADAFPASNDERIALIKRRTANFAEPLKSIVWDIPGDAEAKPLRMGDFVPPAEGWHNFGGRVTLAGDSAHPMTMYRGEGANHGILDAALLVDQLKRIVSGEATQEEALGSYEKEMRERAGRGVLLSRQAALDAHEWGKVNVNSPLLGARVLPVSATLQ</sequence>
<dbReference type="OrthoDB" id="47494at2759"/>
<organism evidence="7 8">
    <name type="scientific">Cytospora mali</name>
    <name type="common">Apple Valsa canker fungus</name>
    <name type="synonym">Valsa mali</name>
    <dbReference type="NCBI Taxonomy" id="578113"/>
    <lineage>
        <taxon>Eukaryota</taxon>
        <taxon>Fungi</taxon>
        <taxon>Dikarya</taxon>
        <taxon>Ascomycota</taxon>
        <taxon>Pezizomycotina</taxon>
        <taxon>Sordariomycetes</taxon>
        <taxon>Sordariomycetidae</taxon>
        <taxon>Diaporthales</taxon>
        <taxon>Cytosporaceae</taxon>
        <taxon>Cytospora</taxon>
    </lineage>
</organism>
<dbReference type="SMR" id="A0A194W7K4"/>
<reference evidence="7" key="1">
    <citation type="submission" date="2014-12" db="EMBL/GenBank/DDBJ databases">
        <title>Genome Sequence of Valsa Canker Pathogens Uncovers a Specific Adaption of Colonization on Woody Bark.</title>
        <authorList>
            <person name="Yin Z."/>
            <person name="Liu H."/>
            <person name="Gao X."/>
            <person name="Li Z."/>
            <person name="Song N."/>
            <person name="Ke X."/>
            <person name="Dai Q."/>
            <person name="Wu Y."/>
            <person name="Sun Y."/>
            <person name="Xu J.-R."/>
            <person name="Kang Z.K."/>
            <person name="Wang L."/>
            <person name="Huang L."/>
        </authorList>
    </citation>
    <scope>NUCLEOTIDE SEQUENCE [LARGE SCALE GENOMIC DNA]</scope>
    <source>
        <strain evidence="7">03-8</strain>
    </source>
</reference>
<dbReference type="GO" id="GO:0004497">
    <property type="term" value="F:monooxygenase activity"/>
    <property type="evidence" value="ECO:0007669"/>
    <property type="project" value="UniProtKB-KW"/>
</dbReference>
<protein>
    <submittedName>
        <fullName evidence="7">Zeaxanthin epoxidase, chloroplastic</fullName>
    </submittedName>
</protein>
<evidence type="ECO:0000256" key="4">
    <source>
        <dbReference type="ARBA" id="ARBA00023002"/>
    </source>
</evidence>
<dbReference type="PANTHER" id="PTHR47178:SF1">
    <property type="entry name" value="FAD-BINDING DOMAIN-CONTAINING PROTEIN-RELATED"/>
    <property type="match status" value="1"/>
</dbReference>
<accession>A0A194W7K4</accession>
<keyword evidence="3" id="KW-0274">FAD</keyword>
<gene>
    <name evidence="7" type="ORF">VM1G_07520</name>
</gene>
<dbReference type="Gene3D" id="3.50.50.60">
    <property type="entry name" value="FAD/NAD(P)-binding domain"/>
    <property type="match status" value="1"/>
</dbReference>
<dbReference type="InterPro" id="IPR002938">
    <property type="entry name" value="FAD-bd"/>
</dbReference>
<dbReference type="SUPFAM" id="SSF51905">
    <property type="entry name" value="FAD/NAD(P)-binding domain"/>
    <property type="match status" value="1"/>
</dbReference>
<proteinExistence type="predicted"/>
<evidence type="ECO:0000256" key="1">
    <source>
        <dbReference type="ARBA" id="ARBA00001974"/>
    </source>
</evidence>
<feature type="domain" description="FAD-binding" evidence="6">
    <location>
        <begin position="41"/>
        <end position="426"/>
    </location>
</feature>
<dbReference type="GO" id="GO:0071949">
    <property type="term" value="F:FAD binding"/>
    <property type="evidence" value="ECO:0007669"/>
    <property type="project" value="InterPro"/>
</dbReference>
<dbReference type="InterPro" id="IPR036188">
    <property type="entry name" value="FAD/NAD-bd_sf"/>
</dbReference>